<sequence>MPTQSHTQAVLNHYHKALTFSPHPAKIQERIAALHWTLWDMPQAMEHYLQAHRLNPQAQWHHWRLYFGLQHLARLESPRLLEFCDRTIDIIEPNTPHYPNRGFTGLLLATAYRYSGKPERARNFLHQSYRAILAPHYPELIEKAWTARRQHPPNFLIIGLWKCGTTSLYHYLSQHPQILPTVAKELRYFTVTHRFQGFWCVTALTTRTTRTTPFTNMSNQICPSPVGFECPVLSKNAKLTEKTSVNCLP</sequence>
<proteinExistence type="predicted"/>
<dbReference type="InterPro" id="IPR011990">
    <property type="entry name" value="TPR-like_helical_dom_sf"/>
</dbReference>
<name>A0ABT7AUL6_9CYAN</name>
<keyword evidence="2" id="KW-1185">Reference proteome</keyword>
<protein>
    <recommendedName>
        <fullName evidence="3">Sulfotransferase</fullName>
    </recommendedName>
</protein>
<dbReference type="SUPFAM" id="SSF48452">
    <property type="entry name" value="TPR-like"/>
    <property type="match status" value="1"/>
</dbReference>
<dbReference type="InterPro" id="IPR027417">
    <property type="entry name" value="P-loop_NTPase"/>
</dbReference>
<evidence type="ECO:0000313" key="2">
    <source>
        <dbReference type="Proteomes" id="UP001235303"/>
    </source>
</evidence>
<dbReference type="RefSeq" id="WP_283754314.1">
    <property type="nucleotide sequence ID" value="NZ_JAQOSP010000091.1"/>
</dbReference>
<dbReference type="Gene3D" id="1.25.40.10">
    <property type="entry name" value="Tetratricopeptide repeat domain"/>
    <property type="match status" value="1"/>
</dbReference>
<accession>A0ABT7AUL6</accession>
<dbReference type="Gene3D" id="3.40.50.300">
    <property type="entry name" value="P-loop containing nucleotide triphosphate hydrolases"/>
    <property type="match status" value="1"/>
</dbReference>
<gene>
    <name evidence="1" type="ORF">PMG71_14065</name>
</gene>
<evidence type="ECO:0008006" key="3">
    <source>
        <dbReference type="Google" id="ProtNLM"/>
    </source>
</evidence>
<reference evidence="1 2" key="1">
    <citation type="submission" date="2023-01" db="EMBL/GenBank/DDBJ databases">
        <title>Novel diversity within Roseofilum (Cyanobacteria; Desertifilaceae) from marine benthic mats with descriptions of four novel species.</title>
        <authorList>
            <person name="Wang Y."/>
            <person name="Berthold D.E."/>
            <person name="Hu J."/>
            <person name="Lefler F.W."/>
            <person name="Laughinghouse H.D. IV."/>
        </authorList>
    </citation>
    <scope>NUCLEOTIDE SEQUENCE [LARGE SCALE GENOMIC DNA]</scope>
    <source>
        <strain evidence="1 2">BLCC-M154</strain>
    </source>
</reference>
<organism evidence="1 2">
    <name type="scientific">Roseofilum acuticapitatum BLCC-M154</name>
    <dbReference type="NCBI Taxonomy" id="3022444"/>
    <lineage>
        <taxon>Bacteria</taxon>
        <taxon>Bacillati</taxon>
        <taxon>Cyanobacteriota</taxon>
        <taxon>Cyanophyceae</taxon>
        <taxon>Desertifilales</taxon>
        <taxon>Desertifilaceae</taxon>
        <taxon>Roseofilum</taxon>
        <taxon>Roseofilum acuticapitatum</taxon>
    </lineage>
</organism>
<dbReference type="EMBL" id="JAQOSP010000091">
    <property type="protein sequence ID" value="MDJ1170555.1"/>
    <property type="molecule type" value="Genomic_DNA"/>
</dbReference>
<dbReference type="Proteomes" id="UP001235303">
    <property type="component" value="Unassembled WGS sequence"/>
</dbReference>
<dbReference type="SUPFAM" id="SSF52540">
    <property type="entry name" value="P-loop containing nucleoside triphosphate hydrolases"/>
    <property type="match status" value="1"/>
</dbReference>
<comment type="caution">
    <text evidence="1">The sequence shown here is derived from an EMBL/GenBank/DDBJ whole genome shotgun (WGS) entry which is preliminary data.</text>
</comment>
<evidence type="ECO:0000313" key="1">
    <source>
        <dbReference type="EMBL" id="MDJ1170555.1"/>
    </source>
</evidence>